<dbReference type="SUPFAM" id="SSF54631">
    <property type="entry name" value="CBS-domain pair"/>
    <property type="match status" value="1"/>
</dbReference>
<dbReference type="SMART" id="SM00116">
    <property type="entry name" value="CBS"/>
    <property type="match status" value="1"/>
</dbReference>
<evidence type="ECO:0000259" key="3">
    <source>
        <dbReference type="PROSITE" id="PS50042"/>
    </source>
</evidence>
<dbReference type="CDD" id="cd00038">
    <property type="entry name" value="CAP_ED"/>
    <property type="match status" value="1"/>
</dbReference>
<dbReference type="Pfam" id="PF03445">
    <property type="entry name" value="DUF294"/>
    <property type="match status" value="1"/>
</dbReference>
<keyword evidence="6" id="KW-1185">Reference proteome</keyword>
<dbReference type="Proteomes" id="UP000608513">
    <property type="component" value="Unassembled WGS sequence"/>
</dbReference>
<evidence type="ECO:0000256" key="1">
    <source>
        <dbReference type="ARBA" id="ARBA00023122"/>
    </source>
</evidence>
<dbReference type="GO" id="GO:0008773">
    <property type="term" value="F:[protein-PII] uridylyltransferase activity"/>
    <property type="evidence" value="ECO:0007669"/>
    <property type="project" value="InterPro"/>
</dbReference>
<dbReference type="RefSeq" id="WP_187074251.1">
    <property type="nucleotide sequence ID" value="NZ_JACORT010000001.1"/>
</dbReference>
<dbReference type="InterPro" id="IPR051257">
    <property type="entry name" value="Diverse_CBS-Domain"/>
</dbReference>
<dbReference type="Gene3D" id="3.10.580.10">
    <property type="entry name" value="CBS-domain"/>
    <property type="match status" value="1"/>
</dbReference>
<dbReference type="Gene3D" id="2.60.120.10">
    <property type="entry name" value="Jelly Rolls"/>
    <property type="match status" value="1"/>
</dbReference>
<dbReference type="InterPro" id="IPR018821">
    <property type="entry name" value="DUF294_put_nucleoTrafse_sb-bd"/>
</dbReference>
<dbReference type="EMBL" id="JACORT010000001">
    <property type="protein sequence ID" value="MBC5781495.1"/>
    <property type="molecule type" value="Genomic_DNA"/>
</dbReference>
<dbReference type="InterPro" id="IPR005105">
    <property type="entry name" value="GlnD_Uridyltrans_N"/>
</dbReference>
<evidence type="ECO:0000313" key="5">
    <source>
        <dbReference type="EMBL" id="MBC5781495.1"/>
    </source>
</evidence>
<dbReference type="CDD" id="cd05401">
    <property type="entry name" value="NT_GlnE_GlnD_like"/>
    <property type="match status" value="1"/>
</dbReference>
<dbReference type="SUPFAM" id="SSF51206">
    <property type="entry name" value="cAMP-binding domain-like"/>
    <property type="match status" value="1"/>
</dbReference>
<dbReference type="InterPro" id="IPR018490">
    <property type="entry name" value="cNMP-bd_dom_sf"/>
</dbReference>
<dbReference type="InterPro" id="IPR046342">
    <property type="entry name" value="CBS_dom_sf"/>
</dbReference>
<dbReference type="PROSITE" id="PS50042">
    <property type="entry name" value="CNMP_BINDING_3"/>
    <property type="match status" value="1"/>
</dbReference>
<feature type="domain" description="Cyclic nucleotide-binding" evidence="3">
    <location>
        <begin position="11"/>
        <end position="125"/>
    </location>
</feature>
<protein>
    <submittedName>
        <fullName evidence="5">Cyclic nucleotide-binding domain-containing protein</fullName>
    </submittedName>
</protein>
<evidence type="ECO:0000259" key="4">
    <source>
        <dbReference type="PROSITE" id="PS51371"/>
    </source>
</evidence>
<dbReference type="Pfam" id="PF10335">
    <property type="entry name" value="DUF294_C"/>
    <property type="match status" value="1"/>
</dbReference>
<dbReference type="AlphaFoldDB" id="A0A923S9B7"/>
<comment type="caution">
    <text evidence="5">The sequence shown here is derived from an EMBL/GenBank/DDBJ whole genome shotgun (WGS) entry which is preliminary data.</text>
</comment>
<feature type="domain" description="CBS" evidence="4">
    <location>
        <begin position="217"/>
        <end position="272"/>
    </location>
</feature>
<organism evidence="5 6">
    <name type="scientific">Ramlibacter cellulosilyticus</name>
    <dbReference type="NCBI Taxonomy" id="2764187"/>
    <lineage>
        <taxon>Bacteria</taxon>
        <taxon>Pseudomonadati</taxon>
        <taxon>Pseudomonadota</taxon>
        <taxon>Betaproteobacteria</taxon>
        <taxon>Burkholderiales</taxon>
        <taxon>Comamonadaceae</taxon>
        <taxon>Ramlibacter</taxon>
    </lineage>
</organism>
<accession>A0A923S9B7</accession>
<sequence length="610" mass="66438">MPASFDFSVSPFDCLSLEEQRLVRDHVDVGYWREGATLLAPGEEPAHLFVVIKGAVHQFDGDERVATYGPDDCFDGRAFVTGRASSRFVAHEEVLAHLVARDAVRELVARNATFAALLFADLSQKLAALAERSHAQERQSLSVGRVEEAFLRPAHVVDADDDIVSVVRVFQSRRTGNVLVHDARSDPPRTGVFTTTGLQRAVLEGTPLAQLPVRAFASFDLVTVRPQDALVDALALMIRHQVQRVVVVDGERVTGFLEHLDLLGFLSNPSSLISMQVAQAEDVAALARCAAQVTRLIALLWRGGAKPGAIARLVGELNAKLFERAWRLVAPADLVANSCLFVMGSEGRGEQLLKTDQDNGLVLRDGYEPPHDLEATCRRFSEALAAFGYPECPGGIMVSNPQWRQPARAFGETVRRWLLMPDAESLMALAIFLDAQPVCGDASLLAQVRGEVDRLLADDDVLIARFAAAIDAFEHESGWWVRLLGLGESDDAIDLKKAGIFPLVHGVRSMALEARLACTGTVERIHALCEMGRLPRELGAELVDSLHFLMGLKLQAGLDALAAGGGSTGNGRVVHLTSLSSLQRGLLKDALAAVKRFQALLRHRYRLDML</sequence>
<dbReference type="Pfam" id="PF00027">
    <property type="entry name" value="cNMP_binding"/>
    <property type="match status" value="1"/>
</dbReference>
<dbReference type="PANTHER" id="PTHR43080:SF2">
    <property type="entry name" value="CBS DOMAIN-CONTAINING PROTEIN"/>
    <property type="match status" value="1"/>
</dbReference>
<name>A0A923S9B7_9BURK</name>
<evidence type="ECO:0000256" key="2">
    <source>
        <dbReference type="PROSITE-ProRule" id="PRU00703"/>
    </source>
</evidence>
<dbReference type="InterPro" id="IPR014710">
    <property type="entry name" value="RmlC-like_jellyroll"/>
</dbReference>
<dbReference type="PANTHER" id="PTHR43080">
    <property type="entry name" value="CBS DOMAIN-CONTAINING PROTEIN CBSX3, MITOCHONDRIAL"/>
    <property type="match status" value="1"/>
</dbReference>
<evidence type="ECO:0000313" key="6">
    <source>
        <dbReference type="Proteomes" id="UP000608513"/>
    </source>
</evidence>
<gene>
    <name evidence="5" type="ORF">H8N03_00980</name>
</gene>
<proteinExistence type="predicted"/>
<dbReference type="InterPro" id="IPR000595">
    <property type="entry name" value="cNMP-bd_dom"/>
</dbReference>
<reference evidence="5" key="1">
    <citation type="submission" date="2020-08" db="EMBL/GenBank/DDBJ databases">
        <title>Ramlibacter sp. USB13 16S ribosomal RNA gene genome sequencing and assembly.</title>
        <authorList>
            <person name="Kang M."/>
        </authorList>
    </citation>
    <scope>NUCLEOTIDE SEQUENCE</scope>
    <source>
        <strain evidence="5">USB13</strain>
    </source>
</reference>
<keyword evidence="1 2" id="KW-0129">CBS domain</keyword>
<dbReference type="InterPro" id="IPR000644">
    <property type="entry name" value="CBS_dom"/>
</dbReference>
<dbReference type="Pfam" id="PF00571">
    <property type="entry name" value="CBS"/>
    <property type="match status" value="1"/>
</dbReference>
<dbReference type="PROSITE" id="PS51371">
    <property type="entry name" value="CBS"/>
    <property type="match status" value="1"/>
</dbReference>